<gene>
    <name evidence="3" type="ORF">CALCODRAFT_492758</name>
</gene>
<keyword evidence="2" id="KW-0812">Transmembrane</keyword>
<keyword evidence="2" id="KW-1133">Transmembrane helix</keyword>
<feature type="transmembrane region" description="Helical" evidence="2">
    <location>
        <begin position="38"/>
        <end position="63"/>
    </location>
</feature>
<protein>
    <recommendedName>
        <fullName evidence="5">Vacuole protein</fullName>
    </recommendedName>
</protein>
<dbReference type="Proteomes" id="UP000076842">
    <property type="component" value="Unassembled WGS sequence"/>
</dbReference>
<evidence type="ECO:0000256" key="1">
    <source>
        <dbReference type="SAM" id="MobiDB-lite"/>
    </source>
</evidence>
<reference evidence="3 4" key="1">
    <citation type="journal article" date="2016" name="Mol. Biol. Evol.">
        <title>Comparative Genomics of Early-Diverging Mushroom-Forming Fungi Provides Insights into the Origins of Lignocellulose Decay Capabilities.</title>
        <authorList>
            <person name="Nagy L.G."/>
            <person name="Riley R."/>
            <person name="Tritt A."/>
            <person name="Adam C."/>
            <person name="Daum C."/>
            <person name="Floudas D."/>
            <person name="Sun H."/>
            <person name="Yadav J.S."/>
            <person name="Pangilinan J."/>
            <person name="Larsson K.H."/>
            <person name="Matsuura K."/>
            <person name="Barry K."/>
            <person name="Labutti K."/>
            <person name="Kuo R."/>
            <person name="Ohm R.A."/>
            <person name="Bhattacharya S.S."/>
            <person name="Shirouzu T."/>
            <person name="Yoshinaga Y."/>
            <person name="Martin F.M."/>
            <person name="Grigoriev I.V."/>
            <person name="Hibbett D.S."/>
        </authorList>
    </citation>
    <scope>NUCLEOTIDE SEQUENCE [LARGE SCALE GENOMIC DNA]</scope>
    <source>
        <strain evidence="3 4">HHB12733</strain>
    </source>
</reference>
<dbReference type="OrthoDB" id="2128042at2759"/>
<dbReference type="GO" id="GO:0005886">
    <property type="term" value="C:plasma membrane"/>
    <property type="evidence" value="ECO:0007669"/>
    <property type="project" value="InterPro"/>
</dbReference>
<feature type="transmembrane region" description="Helical" evidence="2">
    <location>
        <begin position="209"/>
        <end position="242"/>
    </location>
</feature>
<evidence type="ECO:0000313" key="4">
    <source>
        <dbReference type="Proteomes" id="UP000076842"/>
    </source>
</evidence>
<evidence type="ECO:0000313" key="3">
    <source>
        <dbReference type="EMBL" id="KZT60173.1"/>
    </source>
</evidence>
<dbReference type="PANTHER" id="PTHR36424">
    <property type="entry name" value="PHEROMONE-REGULATED MEMBRANE PROTEIN 6"/>
    <property type="match status" value="1"/>
</dbReference>
<dbReference type="EMBL" id="KV423933">
    <property type="protein sequence ID" value="KZT60173.1"/>
    <property type="molecule type" value="Genomic_DNA"/>
</dbReference>
<proteinExistence type="predicted"/>
<feature type="compositionally biased region" description="Low complexity" evidence="1">
    <location>
        <begin position="359"/>
        <end position="368"/>
    </location>
</feature>
<feature type="transmembrane region" description="Helical" evidence="2">
    <location>
        <begin position="90"/>
        <end position="108"/>
    </location>
</feature>
<feature type="compositionally biased region" description="Pro residues" evidence="1">
    <location>
        <begin position="349"/>
        <end position="358"/>
    </location>
</feature>
<feature type="region of interest" description="Disordered" evidence="1">
    <location>
        <begin position="409"/>
        <end position="480"/>
    </location>
</feature>
<sequence>MNCCSGPTWKREEVPEHKFDFVDTRDYRDNSFWTSLRYIWLYIIVIKSFLVYVSDIFTAITMLSTNRWTSSIYTKCNTSNNCSVQVNFDIGKWVFVGCIIFGFLLLLYESRKARKIILSRDISYAFTNVMANDYYSLRSYDHFCFFCQIANSTKRMDEFAFFIFFTFKGWKRLLLADGPRQCINAIVLFSFAQVNNFSTDWKLYYDGSILTAGLLISMLFTVVVFAGSLIMLIAAAVLYIPLLCHIRGNLKEYCCHKVDKRISELVKRKVRQRVAKQAALARKEAAGDFSHYKNKKGAAPLPQPTLPKLSVEDDYESQAGYAAEQEQWNDLKAPLPDYAPPAIDYPPNLSYPPYPPRQPAYSPSASSPYAERQYVPYSSTSLDENAYNDAASEYGSTAHLVMHSGSAYGDSKVSLPSPEQQRVQYAPQDGYVEAQRPQRRQSSGMAYDEPDYMAYYQQEEVHQYEGGQARRRSQHGGYAP</sequence>
<evidence type="ECO:0000256" key="2">
    <source>
        <dbReference type="SAM" id="Phobius"/>
    </source>
</evidence>
<dbReference type="InterPro" id="IPR031606">
    <property type="entry name" value="Kch1/2"/>
</dbReference>
<organism evidence="3 4">
    <name type="scientific">Calocera cornea HHB12733</name>
    <dbReference type="NCBI Taxonomy" id="1353952"/>
    <lineage>
        <taxon>Eukaryota</taxon>
        <taxon>Fungi</taxon>
        <taxon>Dikarya</taxon>
        <taxon>Basidiomycota</taxon>
        <taxon>Agaricomycotina</taxon>
        <taxon>Dacrymycetes</taxon>
        <taxon>Dacrymycetales</taxon>
        <taxon>Dacrymycetaceae</taxon>
        <taxon>Calocera</taxon>
    </lineage>
</organism>
<keyword evidence="4" id="KW-1185">Reference proteome</keyword>
<dbReference type="GO" id="GO:0015079">
    <property type="term" value="F:potassium ion transmembrane transporter activity"/>
    <property type="evidence" value="ECO:0007669"/>
    <property type="project" value="InterPro"/>
</dbReference>
<dbReference type="Pfam" id="PF16944">
    <property type="entry name" value="KCH"/>
    <property type="match status" value="1"/>
</dbReference>
<dbReference type="STRING" id="1353952.A0A165I5Z2"/>
<dbReference type="InParanoid" id="A0A165I5Z2"/>
<dbReference type="AlphaFoldDB" id="A0A165I5Z2"/>
<name>A0A165I5Z2_9BASI</name>
<feature type="region of interest" description="Disordered" evidence="1">
    <location>
        <begin position="343"/>
        <end position="368"/>
    </location>
</feature>
<dbReference type="PANTHER" id="PTHR36424:SF1">
    <property type="entry name" value="LOW AFFINITY K(+) TRANSPORTER 1-RELATED"/>
    <property type="match status" value="1"/>
</dbReference>
<evidence type="ECO:0008006" key="5">
    <source>
        <dbReference type="Google" id="ProtNLM"/>
    </source>
</evidence>
<accession>A0A165I5Z2</accession>
<keyword evidence="2" id="KW-0472">Membrane</keyword>